<dbReference type="InterPro" id="IPR023631">
    <property type="entry name" value="Amidase_dom"/>
</dbReference>
<dbReference type="PIRSF" id="PIRSF001221">
    <property type="entry name" value="Amidase_fungi"/>
    <property type="match status" value="1"/>
</dbReference>
<dbReference type="SUPFAM" id="SSF75304">
    <property type="entry name" value="Amidase signature (AS) enzymes"/>
    <property type="match status" value="1"/>
</dbReference>
<dbReference type="Pfam" id="PF01425">
    <property type="entry name" value="Amidase"/>
    <property type="match status" value="1"/>
</dbReference>
<sequence length="490" mass="53444">MPQIYHWRDTLLQASGTIRDIKGRSTQMNDLIYESVSNIATEIKQKKVSCLEVTEMHLKRIEAVNPVLNAVVQICSERAIAEAKAADKKISNQEKIGPLHGVPMTLKDSLDTKEVISTGGTKGRVSFIPENDATVTSRLRNAGAILLGKTNTPEFTLAGETDNLVYGRTNNPYDPTRIPGGSSGGAAAIIASGGSPLDIGSDTGGSIRMPSHFCGITGIKPNSGRIPRTGHIVNHTMGAFDSLTQNGPMARYVEDLILTLPILCGPDWVDPAIIGMPLRDPYKVRVQNLRVAFYTDNGIHQPSQEIQNTVRSAAKDLENIGLTVEEARPKALQMTPEINNSLNGGDGRAWVKRLVDSANTTEISPFLQKRLSSASPISTAEFTANLEMLDKYRSDMLFFMKDYDAIISPTAPFTACGHGETFSDKNRNAFAYTQAYNMTGWPGTVVRYGETEDNLPIGVQIVSRPWREDVSLAVALELEKISGGWKRPNI</sequence>
<accession>A0A381NF97</accession>
<dbReference type="AlphaFoldDB" id="A0A381NF97"/>
<dbReference type="EMBL" id="UINC01000318">
    <property type="protein sequence ID" value="SUZ53187.1"/>
    <property type="molecule type" value="Genomic_DNA"/>
</dbReference>
<dbReference type="InterPro" id="IPR052739">
    <property type="entry name" value="FAAH2"/>
</dbReference>
<proteinExistence type="predicted"/>
<dbReference type="InterPro" id="IPR036928">
    <property type="entry name" value="AS_sf"/>
</dbReference>
<reference evidence="2" key="1">
    <citation type="submission" date="2018-05" db="EMBL/GenBank/DDBJ databases">
        <authorList>
            <person name="Lanie J.A."/>
            <person name="Ng W.-L."/>
            <person name="Kazmierczak K.M."/>
            <person name="Andrzejewski T.M."/>
            <person name="Davidsen T.M."/>
            <person name="Wayne K.J."/>
            <person name="Tettelin H."/>
            <person name="Glass J.I."/>
            <person name="Rusch D."/>
            <person name="Podicherti R."/>
            <person name="Tsui H.-C.T."/>
            <person name="Winkler M.E."/>
        </authorList>
    </citation>
    <scope>NUCLEOTIDE SEQUENCE</scope>
</reference>
<evidence type="ECO:0000259" key="1">
    <source>
        <dbReference type="Pfam" id="PF01425"/>
    </source>
</evidence>
<gene>
    <name evidence="2" type="ORF">METZ01_LOCUS6041</name>
</gene>
<dbReference type="Gene3D" id="3.90.1300.10">
    <property type="entry name" value="Amidase signature (AS) domain"/>
    <property type="match status" value="1"/>
</dbReference>
<dbReference type="GO" id="GO:0012505">
    <property type="term" value="C:endomembrane system"/>
    <property type="evidence" value="ECO:0007669"/>
    <property type="project" value="TreeGrafter"/>
</dbReference>
<dbReference type="PANTHER" id="PTHR43372:SF4">
    <property type="entry name" value="FATTY-ACID AMIDE HYDROLASE 2"/>
    <property type="match status" value="1"/>
</dbReference>
<protein>
    <recommendedName>
        <fullName evidence="1">Amidase domain-containing protein</fullName>
    </recommendedName>
</protein>
<dbReference type="PANTHER" id="PTHR43372">
    <property type="entry name" value="FATTY-ACID AMIDE HYDROLASE"/>
    <property type="match status" value="1"/>
</dbReference>
<organism evidence="2">
    <name type="scientific">marine metagenome</name>
    <dbReference type="NCBI Taxonomy" id="408172"/>
    <lineage>
        <taxon>unclassified sequences</taxon>
        <taxon>metagenomes</taxon>
        <taxon>ecological metagenomes</taxon>
    </lineage>
</organism>
<feature type="domain" description="Amidase" evidence="1">
    <location>
        <begin position="52"/>
        <end position="469"/>
    </location>
</feature>
<name>A0A381NF97_9ZZZZ</name>
<evidence type="ECO:0000313" key="2">
    <source>
        <dbReference type="EMBL" id="SUZ53187.1"/>
    </source>
</evidence>